<comment type="similarity">
    <text evidence="2">Belongs to the glycosyl hydrolase 20 family.</text>
</comment>
<evidence type="ECO:0000256" key="6">
    <source>
        <dbReference type="PIRSR" id="PIRSR625705-1"/>
    </source>
</evidence>
<evidence type="ECO:0000259" key="8">
    <source>
        <dbReference type="Pfam" id="PF00728"/>
    </source>
</evidence>
<evidence type="ECO:0000256" key="3">
    <source>
        <dbReference type="ARBA" id="ARBA00012663"/>
    </source>
</evidence>
<dbReference type="AlphaFoldDB" id="A0A926JSN6"/>
<dbReference type="GO" id="GO:0030203">
    <property type="term" value="P:glycosaminoglycan metabolic process"/>
    <property type="evidence" value="ECO:0007669"/>
    <property type="project" value="TreeGrafter"/>
</dbReference>
<evidence type="ECO:0000256" key="1">
    <source>
        <dbReference type="ARBA" id="ARBA00001231"/>
    </source>
</evidence>
<feature type="domain" description="Beta-hexosaminidase bacterial type N-terminal" evidence="9">
    <location>
        <begin position="24"/>
        <end position="150"/>
    </location>
</feature>
<evidence type="ECO:0000256" key="2">
    <source>
        <dbReference type="ARBA" id="ARBA00006285"/>
    </source>
</evidence>
<dbReference type="PRINTS" id="PR00738">
    <property type="entry name" value="GLHYDRLASE20"/>
</dbReference>
<dbReference type="PANTHER" id="PTHR22600">
    <property type="entry name" value="BETA-HEXOSAMINIDASE"/>
    <property type="match status" value="1"/>
</dbReference>
<evidence type="ECO:0000259" key="9">
    <source>
        <dbReference type="Pfam" id="PF02838"/>
    </source>
</evidence>
<protein>
    <recommendedName>
        <fullName evidence="3">beta-N-acetylhexosaminidase</fullName>
        <ecNumber evidence="3">3.2.1.52</ecNumber>
    </recommendedName>
</protein>
<keyword evidence="11" id="KW-1185">Reference proteome</keyword>
<organism evidence="10 11">
    <name type="scientific">Sinomicrobium weinanense</name>
    <dbReference type="NCBI Taxonomy" id="2842200"/>
    <lineage>
        <taxon>Bacteria</taxon>
        <taxon>Pseudomonadati</taxon>
        <taxon>Bacteroidota</taxon>
        <taxon>Flavobacteriia</taxon>
        <taxon>Flavobacteriales</taxon>
        <taxon>Flavobacteriaceae</taxon>
        <taxon>Sinomicrobium</taxon>
    </lineage>
</organism>
<keyword evidence="5" id="KW-0326">Glycosidase</keyword>
<reference evidence="10 11" key="1">
    <citation type="submission" date="2020-09" db="EMBL/GenBank/DDBJ databases">
        <title>Sinomicrobium weinanense sp. nov., a halophilic bacteria isolated from saline-alkali soil.</title>
        <authorList>
            <person name="Wu P."/>
            <person name="Ren H."/>
            <person name="Mei Y."/>
            <person name="Liang Y."/>
            <person name="Chen Z."/>
        </authorList>
    </citation>
    <scope>NUCLEOTIDE SEQUENCE [LARGE SCALE GENOMIC DNA]</scope>
    <source>
        <strain evidence="10 11">FJxs</strain>
    </source>
</reference>
<feature type="active site" description="Proton donor" evidence="6">
    <location>
        <position position="311"/>
    </location>
</feature>
<feature type="domain" description="Glycoside hydrolase family 20 catalytic" evidence="8">
    <location>
        <begin position="153"/>
        <end position="485"/>
    </location>
</feature>
<dbReference type="EMBL" id="JACVDC010000030">
    <property type="protein sequence ID" value="MBC9796548.1"/>
    <property type="molecule type" value="Genomic_DNA"/>
</dbReference>
<dbReference type="SUPFAM" id="SSF51445">
    <property type="entry name" value="(Trans)glycosidases"/>
    <property type="match status" value="1"/>
</dbReference>
<dbReference type="Pfam" id="PF02838">
    <property type="entry name" value="Glyco_hydro_20b"/>
    <property type="match status" value="1"/>
</dbReference>
<proteinExistence type="inferred from homology"/>
<dbReference type="SUPFAM" id="SSF55545">
    <property type="entry name" value="beta-N-acetylhexosaminidase-like domain"/>
    <property type="match status" value="1"/>
</dbReference>
<dbReference type="InterPro" id="IPR015882">
    <property type="entry name" value="HEX_bac_N"/>
</dbReference>
<gene>
    <name evidence="10" type="ORF">IBL28_11255</name>
</gene>
<keyword evidence="4" id="KW-0378">Hydrolase</keyword>
<dbReference type="CDD" id="cd06563">
    <property type="entry name" value="GH20_chitobiase-like"/>
    <property type="match status" value="1"/>
</dbReference>
<dbReference type="EC" id="3.2.1.52" evidence="3"/>
<name>A0A926JSN6_9FLAO</name>
<dbReference type="InterPro" id="IPR015883">
    <property type="entry name" value="Glyco_hydro_20_cat"/>
</dbReference>
<dbReference type="InterPro" id="IPR017853">
    <property type="entry name" value="GH"/>
</dbReference>
<evidence type="ECO:0000313" key="10">
    <source>
        <dbReference type="EMBL" id="MBC9796548.1"/>
    </source>
</evidence>
<dbReference type="PANTHER" id="PTHR22600:SF57">
    <property type="entry name" value="BETA-N-ACETYLHEXOSAMINIDASE"/>
    <property type="match status" value="1"/>
</dbReference>
<evidence type="ECO:0000256" key="5">
    <source>
        <dbReference type="ARBA" id="ARBA00023295"/>
    </source>
</evidence>
<dbReference type="Pfam" id="PF00728">
    <property type="entry name" value="Glyco_hydro_20"/>
    <property type="match status" value="1"/>
</dbReference>
<accession>A0A926JSN6</accession>
<dbReference type="GO" id="GO:0004563">
    <property type="term" value="F:beta-N-acetylhexosaminidase activity"/>
    <property type="evidence" value="ECO:0007669"/>
    <property type="project" value="UniProtKB-EC"/>
</dbReference>
<dbReference type="RefSeq" id="WP_187965693.1">
    <property type="nucleotide sequence ID" value="NZ_JACVDC010000030.1"/>
</dbReference>
<feature type="signal peptide" evidence="7">
    <location>
        <begin position="1"/>
        <end position="20"/>
    </location>
</feature>
<dbReference type="InterPro" id="IPR025705">
    <property type="entry name" value="Beta_hexosaminidase_sua/sub"/>
</dbReference>
<dbReference type="GO" id="GO:0005975">
    <property type="term" value="P:carbohydrate metabolic process"/>
    <property type="evidence" value="ECO:0007669"/>
    <property type="project" value="InterPro"/>
</dbReference>
<dbReference type="InterPro" id="IPR029018">
    <property type="entry name" value="Hex-like_dom2"/>
</dbReference>
<comment type="caution">
    <text evidence="10">The sequence shown here is derived from an EMBL/GenBank/DDBJ whole genome shotgun (WGS) entry which is preliminary data.</text>
</comment>
<dbReference type="Gene3D" id="3.30.379.10">
    <property type="entry name" value="Chitobiase/beta-hexosaminidase domain 2-like"/>
    <property type="match status" value="1"/>
</dbReference>
<evidence type="ECO:0000256" key="7">
    <source>
        <dbReference type="SAM" id="SignalP"/>
    </source>
</evidence>
<feature type="chain" id="PRO_5037480788" description="beta-N-acetylhexosaminidase" evidence="7">
    <location>
        <begin position="21"/>
        <end position="529"/>
    </location>
</feature>
<comment type="catalytic activity">
    <reaction evidence="1">
        <text>Hydrolysis of terminal non-reducing N-acetyl-D-hexosamine residues in N-acetyl-beta-D-hexosaminides.</text>
        <dbReference type="EC" id="3.2.1.52"/>
    </reaction>
</comment>
<keyword evidence="7" id="KW-0732">Signal</keyword>
<evidence type="ECO:0000256" key="4">
    <source>
        <dbReference type="ARBA" id="ARBA00022801"/>
    </source>
</evidence>
<dbReference type="GO" id="GO:0016020">
    <property type="term" value="C:membrane"/>
    <property type="evidence" value="ECO:0007669"/>
    <property type="project" value="TreeGrafter"/>
</dbReference>
<dbReference type="Proteomes" id="UP000653730">
    <property type="component" value="Unassembled WGS sequence"/>
</dbReference>
<dbReference type="Gene3D" id="3.20.20.80">
    <property type="entry name" value="Glycosidases"/>
    <property type="match status" value="1"/>
</dbReference>
<sequence length="529" mass="60054">MKRFCITTILCLAVSLPVAAWQNCPVIPLPQEAVKGNDTFLLSEKTPLVVASDVLRSTADYFRSQVIKFAGISLSEAKGSDDTPAIRLELTEEKGDKEAYELHIDSGGITIRASGVPGVFNGTVSVLQLIANTGKSGGQVKIPAWQIRDAPQYSWRGLMLDVSRYFIPKEKIVSLLDWMAFYKLNRLHLHLTDEPGWRIEIKKYPRLASVGGVGDQNDPHKPAQYFTQEDIAEIVEYAGKRNITVIPEIDMPGHATAANRAYPQYSGGGSEQHPEFTFDPENEDTYAYLTGILKEVNGLFPSRMLHLGGDEVSFGNDKWIQSRGIKELMSRHGLKDVREVEYHFMKRMADSVYAMGANLLAWDELADTDLPADKTILFWWRHDKPEQLHKALERGYRTVICPRLPYYFDFVQDSTHNSGRKWGGKFSPIKDVYHFSAGDWTQGKATGKILGVQANLWTETVTSIKRLDYLLFPRIAALSESAWTTDRDDLPFFMKRLEDHLELYRSEKIYYYNPLKPETTPEPVYTKKK</sequence>
<evidence type="ECO:0000313" key="11">
    <source>
        <dbReference type="Proteomes" id="UP000653730"/>
    </source>
</evidence>